<dbReference type="PROSITE" id="PS51829">
    <property type="entry name" value="P_HOMO_B"/>
    <property type="match status" value="1"/>
</dbReference>
<keyword evidence="2" id="KW-0378">Hydrolase</keyword>
<dbReference type="InterPro" id="IPR036116">
    <property type="entry name" value="FN3_sf"/>
</dbReference>
<dbReference type="Gene3D" id="2.60.120.260">
    <property type="entry name" value="Galactose-binding domain-like"/>
    <property type="match status" value="1"/>
</dbReference>
<dbReference type="InterPro" id="IPR002884">
    <property type="entry name" value="P_dom"/>
</dbReference>
<dbReference type="InterPro" id="IPR008979">
    <property type="entry name" value="Galactose-bd-like_sf"/>
</dbReference>
<evidence type="ECO:0000256" key="1">
    <source>
        <dbReference type="ARBA" id="ARBA00022670"/>
    </source>
</evidence>
<evidence type="ECO:0000259" key="4">
    <source>
        <dbReference type="PROSITE" id="PS51829"/>
    </source>
</evidence>
<dbReference type="GO" id="GO:0004252">
    <property type="term" value="F:serine-type endopeptidase activity"/>
    <property type="evidence" value="ECO:0007669"/>
    <property type="project" value="InterPro"/>
</dbReference>
<dbReference type="SUPFAM" id="SSF49785">
    <property type="entry name" value="Galactose-binding domain-like"/>
    <property type="match status" value="1"/>
</dbReference>
<dbReference type="SUPFAM" id="SSF50494">
    <property type="entry name" value="Trypsin-like serine proteases"/>
    <property type="match status" value="1"/>
</dbReference>
<dbReference type="RefSeq" id="WP_147928943.1">
    <property type="nucleotide sequence ID" value="NZ_VOXD01000002.1"/>
</dbReference>
<dbReference type="SUPFAM" id="SSF49265">
    <property type="entry name" value="Fibronectin type III"/>
    <property type="match status" value="1"/>
</dbReference>
<dbReference type="Pfam" id="PF13365">
    <property type="entry name" value="Trypsin_2"/>
    <property type="match status" value="1"/>
</dbReference>
<dbReference type="InterPro" id="IPR013783">
    <property type="entry name" value="Ig-like_fold"/>
</dbReference>
<accession>A0A5C7FY19</accession>
<comment type="caution">
    <text evidence="5">The sequence shown here is derived from an EMBL/GenBank/DDBJ whole genome shotgun (WGS) entry which is preliminary data.</text>
</comment>
<dbReference type="GO" id="GO:0006508">
    <property type="term" value="P:proteolysis"/>
    <property type="evidence" value="ECO:0007669"/>
    <property type="project" value="UniProtKB-KW"/>
</dbReference>
<dbReference type="InterPro" id="IPR009003">
    <property type="entry name" value="Peptidase_S1_PA"/>
</dbReference>
<reference evidence="5 6" key="1">
    <citation type="submission" date="2019-08" db="EMBL/GenBank/DDBJ databases">
        <title>Lewinella sp. strain SSH13 Genome sequencing and assembly.</title>
        <authorList>
            <person name="Kim I."/>
        </authorList>
    </citation>
    <scope>NUCLEOTIDE SEQUENCE [LARGE SCALE GENOMIC DNA]</scope>
    <source>
        <strain evidence="5 6">SSH13</strain>
    </source>
</reference>
<dbReference type="Proteomes" id="UP000321907">
    <property type="component" value="Unassembled WGS sequence"/>
</dbReference>
<dbReference type="OrthoDB" id="9342482at2"/>
<dbReference type="EMBL" id="VOXD01000002">
    <property type="protein sequence ID" value="TXF91403.1"/>
    <property type="molecule type" value="Genomic_DNA"/>
</dbReference>
<feature type="domain" description="P/Homo B" evidence="4">
    <location>
        <begin position="650"/>
        <end position="806"/>
    </location>
</feature>
<keyword evidence="6" id="KW-1185">Reference proteome</keyword>
<dbReference type="AlphaFoldDB" id="A0A5C7FY19"/>
<dbReference type="NCBIfam" id="TIGR04183">
    <property type="entry name" value="Por_Secre_tail"/>
    <property type="match status" value="1"/>
</dbReference>
<dbReference type="Gene3D" id="2.60.40.10">
    <property type="entry name" value="Immunoglobulins"/>
    <property type="match status" value="2"/>
</dbReference>
<evidence type="ECO:0000313" key="5">
    <source>
        <dbReference type="EMBL" id="TXF91403.1"/>
    </source>
</evidence>
<organism evidence="5 6">
    <name type="scientific">Neolewinella aurantiaca</name>
    <dbReference type="NCBI Taxonomy" id="2602767"/>
    <lineage>
        <taxon>Bacteria</taxon>
        <taxon>Pseudomonadati</taxon>
        <taxon>Bacteroidota</taxon>
        <taxon>Saprospiria</taxon>
        <taxon>Saprospirales</taxon>
        <taxon>Lewinellaceae</taxon>
        <taxon>Neolewinella</taxon>
    </lineage>
</organism>
<dbReference type="Pfam" id="PF01483">
    <property type="entry name" value="P_proprotein"/>
    <property type="match status" value="1"/>
</dbReference>
<gene>
    <name evidence="5" type="ORF">FUA23_01525</name>
</gene>
<evidence type="ECO:0000313" key="6">
    <source>
        <dbReference type="Proteomes" id="UP000321907"/>
    </source>
</evidence>
<proteinExistence type="predicted"/>
<keyword evidence="3" id="KW-0732">Signal</keyword>
<evidence type="ECO:0000256" key="3">
    <source>
        <dbReference type="SAM" id="SignalP"/>
    </source>
</evidence>
<dbReference type="Pfam" id="PF18962">
    <property type="entry name" value="Por_Secre_tail"/>
    <property type="match status" value="1"/>
</dbReference>
<dbReference type="InterPro" id="IPR043504">
    <property type="entry name" value="Peptidase_S1_PA_chymotrypsin"/>
</dbReference>
<feature type="signal peptide" evidence="3">
    <location>
        <begin position="1"/>
        <end position="21"/>
    </location>
</feature>
<protein>
    <submittedName>
        <fullName evidence="5">T9SS type A sorting domain-containing protein</fullName>
    </submittedName>
</protein>
<evidence type="ECO:0000256" key="2">
    <source>
        <dbReference type="ARBA" id="ARBA00022801"/>
    </source>
</evidence>
<name>A0A5C7FY19_9BACT</name>
<keyword evidence="1" id="KW-0645">Protease</keyword>
<dbReference type="Gene3D" id="2.40.10.10">
    <property type="entry name" value="Trypsin-like serine proteases"/>
    <property type="match status" value="2"/>
</dbReference>
<feature type="chain" id="PRO_5022941612" evidence="3">
    <location>
        <begin position="22"/>
        <end position="984"/>
    </location>
</feature>
<sequence length="984" mass="104692">MRTLLLFFTLLSLLSATTLLAQPQPVTRPSSVPTLALPALDNTRLLQEELSLRKPGRAPRFAEVRQVSVRPETDGVWQVNNDGTTTWRLRISSPNAESINLGFTEFSMPRGGELYLHTGKKDNWEVRGPYTPADNEVHNQLWTPVINGDEVVVEVTLPEEERSNLRLWLTEVNHDFLGFTENVEKSGSCNVDVICGDADGYAIVDKYRDIIRSVVVYSIGGGTFCTGFLVNNTSQDGTPYFMTADHCNMTAANAPSLVTYYNFENSTCRPVGSAASGGAGDGVLGVNNTGAIFRASNPASDMTLLELDDPIPAAANAFLAGWDNSYDVPTDTMIAIHHPSTDEKRISFTFQQTFFTAGYAGNNAPTTGTHLEVPDWDIGTTEPGSSGSPIFDRFHRVRGQLHGGQAACGNNSFDTYGAVARSWEGGGSSSTRLRDWLDPNNTGVSAIDGREVNVAPSTIVATPSAQSACGTDQVQYSLAIGSGFTSNVTLSIGDLPAGLGASYSQNPAAPGSTVTLTVGANTPQTGEYDFTVMASDGSNDDSVPLNLTLTAATPGPPTGITPAHNETDVSLTPTIQWSGTGMGDYLFEIALDPSFTNTVFTGTLTTEEFTPASPLEQSTTYYWIVQEVNECGAGQASIVHEFTTLVLACGGPQQSADVPVTIAGNGTSSSTSDLVLNQNSTVESIEVSLDVSHTYVGDLRISLEGPNGTSAVLVDRIGRTTTGFGCGGDNLVLTFSDMAASTSAALEATCNNEPAASGTYQPVDALSVFAGVTVSGTWQLVVEDLADGDGGTLNNWSLTICTADAALPVELISFGGTGKDCSYTLDWTVEREEGFSHYEVERSTDGRTFSFIGQVESGRQRYTFVDELAQGHAYYRLKLIDLDGSFAYSALVAAQTECNRNSLISLYPNPVDKANTLQLDFNNPLTTGTSFTVFGADGRAVFNRSATGIGNRSTSLELGELPAGTYYLRIVSGGQAEVRSFVKM</sequence>
<dbReference type="PANTHER" id="PTHR36234">
    <property type="entry name" value="LYSYL ENDOPEPTIDASE"/>
    <property type="match status" value="1"/>
</dbReference>
<dbReference type="InterPro" id="IPR026444">
    <property type="entry name" value="Secre_tail"/>
</dbReference>
<dbReference type="PANTHER" id="PTHR36234:SF5">
    <property type="entry name" value="LYSYL ENDOPEPTIDASE"/>
    <property type="match status" value="1"/>
</dbReference>